<name>A0A5M6ZPK2_9PROT</name>
<dbReference type="GO" id="GO:0030677">
    <property type="term" value="C:ribonuclease P complex"/>
    <property type="evidence" value="ECO:0007669"/>
    <property type="project" value="TreeGrafter"/>
</dbReference>
<dbReference type="Gene3D" id="3.30.230.10">
    <property type="match status" value="1"/>
</dbReference>
<dbReference type="PANTHER" id="PTHR33992">
    <property type="entry name" value="RIBONUCLEASE P PROTEIN COMPONENT"/>
    <property type="match status" value="1"/>
</dbReference>
<dbReference type="AlphaFoldDB" id="A0A5M6ZPK2"/>
<comment type="caution">
    <text evidence="8">The sequence shown here is derived from an EMBL/GenBank/DDBJ whole genome shotgun (WGS) entry which is preliminary data.</text>
</comment>
<dbReference type="InterPro" id="IPR020568">
    <property type="entry name" value="Ribosomal_Su5_D2-typ_SF"/>
</dbReference>
<keyword evidence="4 7" id="KW-0255">Endonuclease</keyword>
<sequence length="130" mass="14028">MTGAPAYPDRAARITVRRDFLRARDGVRAARPGVVIQALPRSADPHGPARAGFTATRKIGPAVVRNRAKRRLREAARLLLPLHGAPGTDYVFIARAATPDRAWPSLLDDVESALISLAPRVRAGRNPDPA</sequence>
<comment type="function">
    <text evidence="1 7">RNaseP catalyzes the removal of the 5'-leader sequence from pre-tRNA to produce the mature 5'-terminus. It can also cleave other RNA substrates such as 4.5S RNA. The protein component plays an auxiliary but essential role in vivo by binding to the 5'-leader sequence and broadening the substrate specificity of the ribozyme.</text>
</comment>
<keyword evidence="3 7" id="KW-0540">Nuclease</keyword>
<evidence type="ECO:0000256" key="7">
    <source>
        <dbReference type="HAMAP-Rule" id="MF_00227"/>
    </source>
</evidence>
<protein>
    <recommendedName>
        <fullName evidence="7">Ribonuclease P protein component</fullName>
        <shortName evidence="7">RNase P protein</shortName>
        <shortName evidence="7">RNaseP protein</shortName>
        <ecNumber evidence="7">3.1.26.5</ecNumber>
    </recommendedName>
    <alternativeName>
        <fullName evidence="7">Protein C5</fullName>
    </alternativeName>
</protein>
<dbReference type="SUPFAM" id="SSF54211">
    <property type="entry name" value="Ribosomal protein S5 domain 2-like"/>
    <property type="match status" value="1"/>
</dbReference>
<evidence type="ECO:0000256" key="2">
    <source>
        <dbReference type="ARBA" id="ARBA00022694"/>
    </source>
</evidence>
<evidence type="ECO:0000256" key="6">
    <source>
        <dbReference type="ARBA" id="ARBA00022884"/>
    </source>
</evidence>
<reference evidence="8 9" key="1">
    <citation type="submission" date="2019-09" db="EMBL/GenBank/DDBJ databases">
        <authorList>
            <person name="Kevbrin V."/>
            <person name="Grouzdev D.S."/>
        </authorList>
    </citation>
    <scope>NUCLEOTIDE SEQUENCE [LARGE SCALE GENOMIC DNA]</scope>
    <source>
        <strain evidence="8 9">G-192</strain>
    </source>
</reference>
<evidence type="ECO:0000313" key="8">
    <source>
        <dbReference type="EMBL" id="KAA5805504.1"/>
    </source>
</evidence>
<dbReference type="EMBL" id="VWOJ01000001">
    <property type="protein sequence ID" value="KAA5805504.1"/>
    <property type="molecule type" value="Genomic_DNA"/>
</dbReference>
<dbReference type="GO" id="GO:0042781">
    <property type="term" value="F:3'-tRNA processing endoribonuclease activity"/>
    <property type="evidence" value="ECO:0007669"/>
    <property type="project" value="TreeGrafter"/>
</dbReference>
<comment type="subunit">
    <text evidence="7">Consists of a catalytic RNA component (M1 or rnpB) and a protein subunit.</text>
</comment>
<keyword evidence="2 7" id="KW-0819">tRNA processing</keyword>
<dbReference type="Pfam" id="PF00825">
    <property type="entry name" value="Ribonuclease_P"/>
    <property type="match status" value="1"/>
</dbReference>
<dbReference type="PROSITE" id="PS00648">
    <property type="entry name" value="RIBONUCLEASE_P"/>
    <property type="match status" value="1"/>
</dbReference>
<accession>A0A5M6ZPK2</accession>
<keyword evidence="5 7" id="KW-0378">Hydrolase</keyword>
<dbReference type="Proteomes" id="UP000325122">
    <property type="component" value="Unassembled WGS sequence"/>
</dbReference>
<dbReference type="InterPro" id="IPR020539">
    <property type="entry name" value="RNase_P_CS"/>
</dbReference>
<comment type="catalytic activity">
    <reaction evidence="7">
        <text>Endonucleolytic cleavage of RNA, removing 5'-extranucleotides from tRNA precursor.</text>
        <dbReference type="EC" id="3.1.26.5"/>
    </reaction>
</comment>
<keyword evidence="9" id="KW-1185">Reference proteome</keyword>
<evidence type="ECO:0000256" key="5">
    <source>
        <dbReference type="ARBA" id="ARBA00022801"/>
    </source>
</evidence>
<evidence type="ECO:0000256" key="3">
    <source>
        <dbReference type="ARBA" id="ARBA00022722"/>
    </source>
</evidence>
<dbReference type="EC" id="3.1.26.5" evidence="7"/>
<dbReference type="GO" id="GO:0000049">
    <property type="term" value="F:tRNA binding"/>
    <property type="evidence" value="ECO:0007669"/>
    <property type="project" value="UniProtKB-UniRule"/>
</dbReference>
<keyword evidence="6 7" id="KW-0694">RNA-binding</keyword>
<dbReference type="InterPro" id="IPR000100">
    <property type="entry name" value="RNase_P"/>
</dbReference>
<dbReference type="GO" id="GO:0004526">
    <property type="term" value="F:ribonuclease P activity"/>
    <property type="evidence" value="ECO:0007669"/>
    <property type="project" value="UniProtKB-UniRule"/>
</dbReference>
<evidence type="ECO:0000256" key="1">
    <source>
        <dbReference type="ARBA" id="ARBA00002663"/>
    </source>
</evidence>
<evidence type="ECO:0000256" key="4">
    <source>
        <dbReference type="ARBA" id="ARBA00022759"/>
    </source>
</evidence>
<gene>
    <name evidence="7" type="primary">rnpA</name>
    <name evidence="8" type="ORF">F1654_02750</name>
</gene>
<dbReference type="HAMAP" id="MF_00227">
    <property type="entry name" value="RNase_P"/>
    <property type="match status" value="1"/>
</dbReference>
<organism evidence="8 9">
    <name type="scientific">Alkalicaulis satelles</name>
    <dbReference type="NCBI Taxonomy" id="2609175"/>
    <lineage>
        <taxon>Bacteria</taxon>
        <taxon>Pseudomonadati</taxon>
        <taxon>Pseudomonadota</taxon>
        <taxon>Alphaproteobacteria</taxon>
        <taxon>Maricaulales</taxon>
        <taxon>Maricaulaceae</taxon>
        <taxon>Alkalicaulis</taxon>
    </lineage>
</organism>
<dbReference type="PANTHER" id="PTHR33992:SF1">
    <property type="entry name" value="RIBONUCLEASE P PROTEIN COMPONENT"/>
    <property type="match status" value="1"/>
</dbReference>
<dbReference type="InterPro" id="IPR014721">
    <property type="entry name" value="Ribsml_uS5_D2-typ_fold_subgr"/>
</dbReference>
<proteinExistence type="inferred from homology"/>
<dbReference type="GO" id="GO:0001682">
    <property type="term" value="P:tRNA 5'-leader removal"/>
    <property type="evidence" value="ECO:0007669"/>
    <property type="project" value="UniProtKB-UniRule"/>
</dbReference>
<evidence type="ECO:0000313" key="9">
    <source>
        <dbReference type="Proteomes" id="UP000325122"/>
    </source>
</evidence>
<comment type="similarity">
    <text evidence="7">Belongs to the RnpA family.</text>
</comment>